<dbReference type="FunFam" id="3.40.50.1820:FF:000025">
    <property type="entry name" value="putative methylesterase 11, chloroplastic"/>
    <property type="match status" value="1"/>
</dbReference>
<dbReference type="PANTHER" id="PTHR10992:SF785">
    <property type="entry name" value="METHYLESTERASE 14, CHLOROPLASTIC-RELATED"/>
    <property type="match status" value="1"/>
</dbReference>
<dbReference type="AlphaFoldDB" id="A0A0K9PUF3"/>
<dbReference type="OMA" id="PTHVHQL"/>
<accession>A0A0K9PUF3</accession>
<organism evidence="4 5">
    <name type="scientific">Zostera marina</name>
    <name type="common">Eelgrass</name>
    <dbReference type="NCBI Taxonomy" id="29655"/>
    <lineage>
        <taxon>Eukaryota</taxon>
        <taxon>Viridiplantae</taxon>
        <taxon>Streptophyta</taxon>
        <taxon>Embryophyta</taxon>
        <taxon>Tracheophyta</taxon>
        <taxon>Spermatophyta</taxon>
        <taxon>Magnoliopsida</taxon>
        <taxon>Liliopsida</taxon>
        <taxon>Zosteraceae</taxon>
        <taxon>Zostera</taxon>
    </lineage>
</organism>
<dbReference type="Proteomes" id="UP000036987">
    <property type="component" value="Unassembled WGS sequence"/>
</dbReference>
<evidence type="ECO:0000259" key="3">
    <source>
        <dbReference type="Pfam" id="PF12697"/>
    </source>
</evidence>
<dbReference type="InterPro" id="IPR045889">
    <property type="entry name" value="MES/HNL"/>
</dbReference>
<dbReference type="EMBL" id="LFYR01000624">
    <property type="protein sequence ID" value="KMZ72584.1"/>
    <property type="molecule type" value="Genomic_DNA"/>
</dbReference>
<evidence type="ECO:0000256" key="2">
    <source>
        <dbReference type="SAM" id="MobiDB-lite"/>
    </source>
</evidence>
<evidence type="ECO:0000256" key="1">
    <source>
        <dbReference type="ARBA" id="ARBA00022801"/>
    </source>
</evidence>
<name>A0A0K9PUF3_ZOSMR</name>
<dbReference type="InterPro" id="IPR000073">
    <property type="entry name" value="AB_hydrolase_1"/>
</dbReference>
<feature type="domain" description="AB hydrolase-1" evidence="3">
    <location>
        <begin position="101"/>
        <end position="338"/>
    </location>
</feature>
<keyword evidence="5" id="KW-1185">Reference proteome</keyword>
<sequence>MGMALCVPKKERRRGGGGGLGASAIGSKRLSRSMRKMPADEEIIHRQALAMAIQHQQMSQRFEGSMSRRIGNSSRRKNLPDSVINGKQVQELNENIETKKIVLIHGEGFGAWSWYKTISMLEEVGLHPTAIDLTGSGIDHTDTNTVKTLAEYSNPLIQFLKKLPDEEKVILVGHSCGGASVSYALECFPKKISKAIFVTATMVLDGQRPYDVFSEELASAEIFMKQSQLLIYGDGKDKSPTALMLDKNHIKGLYFNQTTSTKDIALANVSVRPIPLKPIMEKLSLTTENYGSVKRYFIQTLEDRMLSPDIQEKLVRDNPPDGVYKIKGSDHCPFFSKPLSLHRILVEIAQIV</sequence>
<protein>
    <submittedName>
        <fullName evidence="4">Methyl esterase 14</fullName>
    </submittedName>
</protein>
<dbReference type="PANTHER" id="PTHR10992">
    <property type="entry name" value="METHYLESTERASE FAMILY MEMBER"/>
    <property type="match status" value="1"/>
</dbReference>
<comment type="caution">
    <text evidence="4">The sequence shown here is derived from an EMBL/GenBank/DDBJ whole genome shotgun (WGS) entry which is preliminary data.</text>
</comment>
<dbReference type="GO" id="GO:0009696">
    <property type="term" value="P:salicylic acid metabolic process"/>
    <property type="evidence" value="ECO:0000318"/>
    <property type="project" value="GO_Central"/>
</dbReference>
<dbReference type="InterPro" id="IPR029058">
    <property type="entry name" value="AB_hydrolase_fold"/>
</dbReference>
<keyword evidence="1" id="KW-0378">Hydrolase</keyword>
<dbReference type="Pfam" id="PF12697">
    <property type="entry name" value="Abhydrolase_6"/>
    <property type="match status" value="1"/>
</dbReference>
<dbReference type="GO" id="GO:0080031">
    <property type="term" value="F:methyl salicylate esterase activity"/>
    <property type="evidence" value="ECO:0000318"/>
    <property type="project" value="GO_Central"/>
</dbReference>
<dbReference type="Gene3D" id="3.40.50.1820">
    <property type="entry name" value="alpha/beta hydrolase"/>
    <property type="match status" value="1"/>
</dbReference>
<dbReference type="SUPFAM" id="SSF53474">
    <property type="entry name" value="alpha/beta-Hydrolases"/>
    <property type="match status" value="1"/>
</dbReference>
<dbReference type="STRING" id="29655.A0A0K9PUF3"/>
<feature type="region of interest" description="Disordered" evidence="2">
    <location>
        <begin position="1"/>
        <end position="32"/>
    </location>
</feature>
<gene>
    <name evidence="4" type="ORF">ZOSMA_161G00330</name>
</gene>
<dbReference type="GO" id="GO:0009694">
    <property type="term" value="P:jasmonic acid metabolic process"/>
    <property type="evidence" value="ECO:0000318"/>
    <property type="project" value="GO_Central"/>
</dbReference>
<proteinExistence type="predicted"/>
<dbReference type="GO" id="GO:0080032">
    <property type="term" value="F:methyl jasmonate esterase activity"/>
    <property type="evidence" value="ECO:0000318"/>
    <property type="project" value="GO_Central"/>
</dbReference>
<dbReference type="GO" id="GO:0080030">
    <property type="term" value="F:methyl indole-3-acetate esterase activity"/>
    <property type="evidence" value="ECO:0000318"/>
    <property type="project" value="GO_Central"/>
</dbReference>
<reference evidence="5" key="1">
    <citation type="journal article" date="2016" name="Nature">
        <title>The genome of the seagrass Zostera marina reveals angiosperm adaptation to the sea.</title>
        <authorList>
            <person name="Olsen J.L."/>
            <person name="Rouze P."/>
            <person name="Verhelst B."/>
            <person name="Lin Y.-C."/>
            <person name="Bayer T."/>
            <person name="Collen J."/>
            <person name="Dattolo E."/>
            <person name="De Paoli E."/>
            <person name="Dittami S."/>
            <person name="Maumus F."/>
            <person name="Michel G."/>
            <person name="Kersting A."/>
            <person name="Lauritano C."/>
            <person name="Lohaus R."/>
            <person name="Toepel M."/>
            <person name="Tonon T."/>
            <person name="Vanneste K."/>
            <person name="Amirebrahimi M."/>
            <person name="Brakel J."/>
            <person name="Bostroem C."/>
            <person name="Chovatia M."/>
            <person name="Grimwood J."/>
            <person name="Jenkins J.W."/>
            <person name="Jueterbock A."/>
            <person name="Mraz A."/>
            <person name="Stam W.T."/>
            <person name="Tice H."/>
            <person name="Bornberg-Bauer E."/>
            <person name="Green P.J."/>
            <person name="Pearson G.A."/>
            <person name="Procaccini G."/>
            <person name="Duarte C.M."/>
            <person name="Schmutz J."/>
            <person name="Reusch T.B.H."/>
            <person name="Van de Peer Y."/>
        </authorList>
    </citation>
    <scope>NUCLEOTIDE SEQUENCE [LARGE SCALE GENOMIC DNA]</scope>
    <source>
        <strain evidence="5">cv. Finnish</strain>
    </source>
</reference>
<evidence type="ECO:0000313" key="4">
    <source>
        <dbReference type="EMBL" id="KMZ72584.1"/>
    </source>
</evidence>
<dbReference type="OrthoDB" id="1263307at2759"/>
<evidence type="ECO:0000313" key="5">
    <source>
        <dbReference type="Proteomes" id="UP000036987"/>
    </source>
</evidence>